<dbReference type="RefSeq" id="WP_115811873.1">
    <property type="nucleotide sequence ID" value="NZ_QUNI01000003.1"/>
</dbReference>
<proteinExistence type="predicted"/>
<keyword evidence="1" id="KW-1133">Transmembrane helix</keyword>
<dbReference type="InterPro" id="IPR002656">
    <property type="entry name" value="Acyl_transf_3_dom"/>
</dbReference>
<dbReference type="OrthoDB" id="9809782at2"/>
<dbReference type="Pfam" id="PF01757">
    <property type="entry name" value="Acyl_transf_3"/>
    <property type="match status" value="1"/>
</dbReference>
<keyword evidence="4" id="KW-1185">Reference proteome</keyword>
<feature type="transmembrane region" description="Helical" evidence="1">
    <location>
        <begin position="308"/>
        <end position="328"/>
    </location>
</feature>
<feature type="transmembrane region" description="Helical" evidence="1">
    <location>
        <begin position="54"/>
        <end position="71"/>
    </location>
</feature>
<keyword evidence="3" id="KW-0808">Transferase</keyword>
<name>A0A3E0EQV7_9FLAO</name>
<feature type="transmembrane region" description="Helical" evidence="1">
    <location>
        <begin position="334"/>
        <end position="356"/>
    </location>
</feature>
<evidence type="ECO:0000259" key="2">
    <source>
        <dbReference type="Pfam" id="PF01757"/>
    </source>
</evidence>
<keyword evidence="1" id="KW-0812">Transmembrane</keyword>
<feature type="transmembrane region" description="Helical" evidence="1">
    <location>
        <begin position="206"/>
        <end position="227"/>
    </location>
</feature>
<feature type="transmembrane region" description="Helical" evidence="1">
    <location>
        <begin position="140"/>
        <end position="161"/>
    </location>
</feature>
<feature type="transmembrane region" description="Helical" evidence="1">
    <location>
        <begin position="243"/>
        <end position="262"/>
    </location>
</feature>
<feature type="transmembrane region" description="Helical" evidence="1">
    <location>
        <begin position="87"/>
        <end position="105"/>
    </location>
</feature>
<evidence type="ECO:0000313" key="4">
    <source>
        <dbReference type="Proteomes" id="UP000257136"/>
    </source>
</evidence>
<evidence type="ECO:0000256" key="1">
    <source>
        <dbReference type="SAM" id="Phobius"/>
    </source>
</evidence>
<keyword evidence="3" id="KW-0012">Acyltransferase</keyword>
<dbReference type="Proteomes" id="UP000257136">
    <property type="component" value="Unassembled WGS sequence"/>
</dbReference>
<dbReference type="GO" id="GO:0016747">
    <property type="term" value="F:acyltransferase activity, transferring groups other than amino-acyl groups"/>
    <property type="evidence" value="ECO:0007669"/>
    <property type="project" value="InterPro"/>
</dbReference>
<feature type="transmembrane region" description="Helical" evidence="1">
    <location>
        <begin position="182"/>
        <end position="200"/>
    </location>
</feature>
<dbReference type="EMBL" id="QUNI01000003">
    <property type="protein sequence ID" value="REH00496.1"/>
    <property type="molecule type" value="Genomic_DNA"/>
</dbReference>
<protein>
    <submittedName>
        <fullName evidence="3">Acyltransferase-like protein</fullName>
    </submittedName>
</protein>
<sequence>MRRYDLDWLRVIVFGLLIFYHVGMFFVAPDWGWHIKNNITYEWIKYPMLFLNQWRLPILFVISGMGTSYALSKRTAIQFAFERTKKLLLPLVFGMLVIVPPQVYLEKLSKGLISVSYFNFWPAQAFIGTYPTGNLSWHHLWFIPYLLLFSLVLIPVFIFLRNNPNNIIIKTTAKICQNRWKLYWFITPLYLAEAFIEPFYQETHALVGDWFVITSSIFLFFIGFLLISVKETFWKTVQENRTIYLKCGIAGFTALLFIITAFEDGYVRHFTEALIKVFSFWSWILTLFGHASKYLNKPSKTLSYCNEAVYPFYILHQTITVILGYFLMNLPWNSFYKFSIMSIGTFAISWVIYEFLIRRWILIRPFFGLHYKNKLPTAEFHHQSSNSIFAE</sequence>
<dbReference type="PANTHER" id="PTHR36927:SF3">
    <property type="entry name" value="GLUCANS BIOSYNTHESIS PROTEIN C"/>
    <property type="match status" value="1"/>
</dbReference>
<feature type="transmembrane region" description="Helical" evidence="1">
    <location>
        <begin position="274"/>
        <end position="296"/>
    </location>
</feature>
<dbReference type="InterPro" id="IPR050623">
    <property type="entry name" value="Glucan_succinyl_AcylTrfase"/>
</dbReference>
<dbReference type="PANTHER" id="PTHR36927">
    <property type="entry name" value="BLR4337 PROTEIN"/>
    <property type="match status" value="1"/>
</dbReference>
<comment type="caution">
    <text evidence="3">The sequence shown here is derived from an EMBL/GenBank/DDBJ whole genome shotgun (WGS) entry which is preliminary data.</text>
</comment>
<gene>
    <name evidence="3" type="ORF">C8P67_103482</name>
</gene>
<feature type="domain" description="Acyltransferase 3" evidence="2">
    <location>
        <begin position="4"/>
        <end position="353"/>
    </location>
</feature>
<accession>A0A3E0EQV7</accession>
<feature type="transmembrane region" description="Helical" evidence="1">
    <location>
        <begin position="12"/>
        <end position="34"/>
    </location>
</feature>
<reference evidence="3 4" key="1">
    <citation type="submission" date="2018-08" db="EMBL/GenBank/DDBJ databases">
        <title>Genomic Encyclopedia of Archaeal and Bacterial Type Strains, Phase II (KMG-II): from individual species to whole genera.</title>
        <authorList>
            <person name="Goeker M."/>
        </authorList>
    </citation>
    <scope>NUCLEOTIDE SEQUENCE [LARGE SCALE GENOMIC DNA]</scope>
    <source>
        <strain evidence="3 4">DSM 100880</strain>
    </source>
</reference>
<evidence type="ECO:0000313" key="3">
    <source>
        <dbReference type="EMBL" id="REH00496.1"/>
    </source>
</evidence>
<organism evidence="3 4">
    <name type="scientific">Flavobacterium aquicola</name>
    <dbReference type="NCBI Taxonomy" id="1682742"/>
    <lineage>
        <taxon>Bacteria</taxon>
        <taxon>Pseudomonadati</taxon>
        <taxon>Bacteroidota</taxon>
        <taxon>Flavobacteriia</taxon>
        <taxon>Flavobacteriales</taxon>
        <taxon>Flavobacteriaceae</taxon>
        <taxon>Flavobacterium</taxon>
    </lineage>
</organism>
<dbReference type="AlphaFoldDB" id="A0A3E0EQV7"/>
<keyword evidence="1" id="KW-0472">Membrane</keyword>